<sequence>MTQQTFRLPAAGSRPSLFVRRQPRIGAPPVLYVHGATFPSALSVGFDFGGGSWLDDWNARGLDAWAFDFAGFGESGRYPAMSAPAEHCTPLGRAPEAAGQIAAVLALIRRETGRPRATLVAHSWGSMPAARAAIAEPDRIDRLVLFAPITWRATKPVLPSLPAWSDVTVEAQHARFIEDVPRGHAPVLVAFDRWAPAYLASDPDSASRTPPAVRIPNGPRADNADAWAGYLAWNPAELTRPLAIVRGAWDSLCTDADVAGLLAMATSAPERHDTRLDAGTHLMHLEIGRRVLYEAVGRALKGETP</sequence>
<reference evidence="2 3" key="1">
    <citation type="submission" date="2019-07" db="EMBL/GenBank/DDBJ databases">
        <title>Whole genome shotgun sequence of Reyranella soli NBRC 108950.</title>
        <authorList>
            <person name="Hosoyama A."/>
            <person name="Uohara A."/>
            <person name="Ohji S."/>
            <person name="Ichikawa N."/>
        </authorList>
    </citation>
    <scope>NUCLEOTIDE SEQUENCE [LARGE SCALE GENOMIC DNA]</scope>
    <source>
        <strain evidence="2 3">NBRC 108950</strain>
    </source>
</reference>
<proteinExistence type="predicted"/>
<dbReference type="RefSeq" id="WP_147156672.1">
    <property type="nucleotide sequence ID" value="NZ_BKAJ01000218.1"/>
</dbReference>
<dbReference type="InterPro" id="IPR029058">
    <property type="entry name" value="AB_hydrolase_fold"/>
</dbReference>
<protein>
    <recommendedName>
        <fullName evidence="1">AB hydrolase-1 domain-containing protein</fullName>
    </recommendedName>
</protein>
<name>A0A512NR05_9HYPH</name>
<dbReference type="InterPro" id="IPR000073">
    <property type="entry name" value="AB_hydrolase_1"/>
</dbReference>
<dbReference type="Gene3D" id="3.40.50.1820">
    <property type="entry name" value="alpha/beta hydrolase"/>
    <property type="match status" value="1"/>
</dbReference>
<dbReference type="Proteomes" id="UP000321058">
    <property type="component" value="Unassembled WGS sequence"/>
</dbReference>
<accession>A0A512NR05</accession>
<dbReference type="EMBL" id="BKAJ01000218">
    <property type="protein sequence ID" value="GEP61371.1"/>
    <property type="molecule type" value="Genomic_DNA"/>
</dbReference>
<dbReference type="SUPFAM" id="SSF53474">
    <property type="entry name" value="alpha/beta-Hydrolases"/>
    <property type="match status" value="1"/>
</dbReference>
<evidence type="ECO:0000313" key="2">
    <source>
        <dbReference type="EMBL" id="GEP61371.1"/>
    </source>
</evidence>
<organism evidence="2 3">
    <name type="scientific">Reyranella soli</name>
    <dbReference type="NCBI Taxonomy" id="1230389"/>
    <lineage>
        <taxon>Bacteria</taxon>
        <taxon>Pseudomonadati</taxon>
        <taxon>Pseudomonadota</taxon>
        <taxon>Alphaproteobacteria</taxon>
        <taxon>Hyphomicrobiales</taxon>
        <taxon>Reyranellaceae</taxon>
        <taxon>Reyranella</taxon>
    </lineage>
</organism>
<keyword evidence="3" id="KW-1185">Reference proteome</keyword>
<evidence type="ECO:0000313" key="3">
    <source>
        <dbReference type="Proteomes" id="UP000321058"/>
    </source>
</evidence>
<dbReference type="Pfam" id="PF00561">
    <property type="entry name" value="Abhydrolase_1"/>
    <property type="match status" value="1"/>
</dbReference>
<dbReference type="OrthoDB" id="5492442at2"/>
<evidence type="ECO:0000259" key="1">
    <source>
        <dbReference type="Pfam" id="PF00561"/>
    </source>
</evidence>
<dbReference type="AlphaFoldDB" id="A0A512NR05"/>
<comment type="caution">
    <text evidence="2">The sequence shown here is derived from an EMBL/GenBank/DDBJ whole genome shotgun (WGS) entry which is preliminary data.</text>
</comment>
<feature type="domain" description="AB hydrolase-1" evidence="1">
    <location>
        <begin position="28"/>
        <end position="172"/>
    </location>
</feature>
<gene>
    <name evidence="2" type="ORF">RSO01_85370</name>
</gene>